<evidence type="ECO:0000256" key="8">
    <source>
        <dbReference type="ARBA" id="ARBA00012180"/>
    </source>
</evidence>
<dbReference type="EMBL" id="JAUCMX010000026">
    <property type="protein sequence ID" value="KAK3510252.1"/>
    <property type="molecule type" value="Genomic_DNA"/>
</dbReference>
<dbReference type="Proteomes" id="UP001274896">
    <property type="component" value="Unassembled WGS sequence"/>
</dbReference>
<evidence type="ECO:0000256" key="14">
    <source>
        <dbReference type="ARBA" id="ARBA00022808"/>
    </source>
</evidence>
<dbReference type="GO" id="GO:0004523">
    <property type="term" value="F:RNA-DNA hybrid ribonuclease activity"/>
    <property type="evidence" value="ECO:0007669"/>
    <property type="project" value="UniProtKB-EC"/>
</dbReference>
<organism evidence="25 26">
    <name type="scientific">Hemibagrus guttatus</name>
    <dbReference type="NCBI Taxonomy" id="175788"/>
    <lineage>
        <taxon>Eukaryota</taxon>
        <taxon>Metazoa</taxon>
        <taxon>Chordata</taxon>
        <taxon>Craniata</taxon>
        <taxon>Vertebrata</taxon>
        <taxon>Euteleostomi</taxon>
        <taxon>Actinopterygii</taxon>
        <taxon>Neopterygii</taxon>
        <taxon>Teleostei</taxon>
        <taxon>Ostariophysi</taxon>
        <taxon>Siluriformes</taxon>
        <taxon>Bagridae</taxon>
        <taxon>Hemibagrus</taxon>
    </lineage>
</organism>
<dbReference type="InterPro" id="IPR004227">
    <property type="entry name" value="Formiminotransferase_cat"/>
</dbReference>
<evidence type="ECO:0000313" key="25">
    <source>
        <dbReference type="EMBL" id="KAK3510252.1"/>
    </source>
</evidence>
<dbReference type="FunFam" id="1.20.120.680:FF:000001">
    <property type="entry name" value="Formimidoyltransferase cyclodeaminase"/>
    <property type="match status" value="1"/>
</dbReference>
<comment type="pathway">
    <text evidence="4">Amino-acid degradation; L-histidine degradation into L-glutamate; L-glutamate from N-formimidoyl-L-glutamate (transferase route): step 1/1.</text>
</comment>
<evidence type="ECO:0000256" key="15">
    <source>
        <dbReference type="ARBA" id="ARBA00022954"/>
    </source>
</evidence>
<evidence type="ECO:0000256" key="2">
    <source>
        <dbReference type="ARBA" id="ARBA00004114"/>
    </source>
</evidence>
<evidence type="ECO:0000256" key="18">
    <source>
        <dbReference type="ARBA" id="ARBA00023239"/>
    </source>
</evidence>
<name>A0AAE0PY93_9TELE</name>
<evidence type="ECO:0000256" key="6">
    <source>
        <dbReference type="ARBA" id="ARBA00010825"/>
    </source>
</evidence>
<evidence type="ECO:0000256" key="9">
    <source>
        <dbReference type="ARBA" id="ARBA00012252"/>
    </source>
</evidence>
<dbReference type="InterPro" id="IPR007044">
    <property type="entry name" value="Cyclodeamin/CycHdrlase"/>
</dbReference>
<comment type="similarity">
    <text evidence="5">In the N-terminal section; belongs to the formiminotransferase family.</text>
</comment>
<dbReference type="PROSITE" id="PS50878">
    <property type="entry name" value="RT_POL"/>
    <property type="match status" value="1"/>
</dbReference>
<evidence type="ECO:0000256" key="22">
    <source>
        <dbReference type="ARBA" id="ARBA00030029"/>
    </source>
</evidence>
<keyword evidence="17" id="KW-0206">Cytoskeleton</keyword>
<keyword evidence="12" id="KW-0963">Cytoplasm</keyword>
<dbReference type="InterPro" id="IPR000477">
    <property type="entry name" value="RT_dom"/>
</dbReference>
<keyword evidence="23" id="KW-0175">Coiled coil</keyword>
<dbReference type="FunFam" id="3.30.70.670:FF:000001">
    <property type="entry name" value="Formimidoyltransferase cyclodeaminase"/>
    <property type="match status" value="1"/>
</dbReference>
<dbReference type="SUPFAM" id="SSF55116">
    <property type="entry name" value="Formiminotransferase domain of formiminotransferase-cyclodeaminase"/>
    <property type="match status" value="2"/>
</dbReference>
<comment type="subunit">
    <text evidence="21">Homooctamer, including four polyglutamate binding sites. The subunits are arranged as a tetramer of dimers, and form a planar ring-shaped structure.</text>
</comment>
<keyword evidence="19" id="KW-0511">Multifunctional enzyme</keyword>
<dbReference type="Pfam" id="PF00078">
    <property type="entry name" value="RVT_1"/>
    <property type="match status" value="1"/>
</dbReference>
<dbReference type="PANTHER" id="PTHR12234">
    <property type="entry name" value="FORMIMINOTRANSFERASE-CYCLODEAMINASE"/>
    <property type="match status" value="1"/>
</dbReference>
<dbReference type="InterPro" id="IPR036178">
    <property type="entry name" value="Formintransfe-cycloase-like_sf"/>
</dbReference>
<evidence type="ECO:0000256" key="5">
    <source>
        <dbReference type="ARBA" id="ARBA00008297"/>
    </source>
</evidence>
<evidence type="ECO:0000256" key="19">
    <source>
        <dbReference type="ARBA" id="ARBA00023268"/>
    </source>
</evidence>
<protein>
    <recommendedName>
        <fullName evidence="11">Formimidoyltransferase-cyclodeaminase</fullName>
        <ecNumber evidence="9">2.1.2.5</ecNumber>
        <ecNumber evidence="8">3.1.26.4</ecNumber>
        <ecNumber evidence="10">4.3.1.4</ecNumber>
    </recommendedName>
    <alternativeName>
        <fullName evidence="22">Formiminotransferase-cyclodeaminase</fullName>
    </alternativeName>
</protein>
<dbReference type="PANTHER" id="PTHR12234:SF0">
    <property type="entry name" value="FORMIMIDOYLTRANSFERASE-CYCLODEAMINASE"/>
    <property type="match status" value="1"/>
</dbReference>
<evidence type="ECO:0000256" key="17">
    <source>
        <dbReference type="ARBA" id="ARBA00023212"/>
    </source>
</evidence>
<evidence type="ECO:0000256" key="20">
    <source>
        <dbReference type="ARBA" id="ARBA00025506"/>
    </source>
</evidence>
<dbReference type="Gene3D" id="1.20.120.680">
    <property type="entry name" value="Formiminotetrahydrofolate cyclodeaminase monomer, up-and-down helical bundle"/>
    <property type="match status" value="1"/>
</dbReference>
<comment type="function">
    <text evidence="20">Folate-dependent enzyme, that displays both transferase and deaminase activity. Serves to channel one-carbon units from formiminoglutamate to the folate pool.</text>
</comment>
<dbReference type="InterPro" id="IPR051623">
    <property type="entry name" value="FTCD"/>
</dbReference>
<dbReference type="AlphaFoldDB" id="A0AAE0PY93"/>
<evidence type="ECO:0000256" key="23">
    <source>
        <dbReference type="SAM" id="Coils"/>
    </source>
</evidence>
<comment type="similarity">
    <text evidence="7">Belongs to the beta type-B retroviral polymerase family. HERV class-II K(HML-2) pol subfamily.</text>
</comment>
<dbReference type="InterPro" id="IPR037070">
    <property type="entry name" value="Formiminotransferase_C_sf"/>
</dbReference>
<dbReference type="InterPro" id="IPR013802">
    <property type="entry name" value="Formiminotransferase_C"/>
</dbReference>
<dbReference type="CDD" id="cd01650">
    <property type="entry name" value="RT_nLTR_like"/>
    <property type="match status" value="1"/>
</dbReference>
<comment type="function">
    <text evidence="1">Binds and promotes bundling of vimentin filaments originating from the Golgi.</text>
</comment>
<dbReference type="InterPro" id="IPR022384">
    <property type="entry name" value="FormiminoTrfase_cat_dom_sf"/>
</dbReference>
<keyword evidence="13" id="KW-0808">Transferase</keyword>
<dbReference type="SMART" id="SM01222">
    <property type="entry name" value="FTCD_N"/>
    <property type="match status" value="1"/>
</dbReference>
<dbReference type="InterPro" id="IPR037064">
    <property type="entry name" value="Formiminotransferase_N_sf"/>
</dbReference>
<evidence type="ECO:0000256" key="10">
    <source>
        <dbReference type="ARBA" id="ARBA00012998"/>
    </source>
</evidence>
<keyword evidence="18" id="KW-0456">Lyase</keyword>
<evidence type="ECO:0000313" key="26">
    <source>
        <dbReference type="Proteomes" id="UP001274896"/>
    </source>
</evidence>
<keyword evidence="26" id="KW-1185">Reference proteome</keyword>
<evidence type="ECO:0000256" key="16">
    <source>
        <dbReference type="ARBA" id="ARBA00023034"/>
    </source>
</evidence>
<evidence type="ECO:0000256" key="11">
    <source>
        <dbReference type="ARBA" id="ARBA00017787"/>
    </source>
</evidence>
<dbReference type="FunFam" id="3.30.990.10:FF:000001">
    <property type="entry name" value="Formimidoyltransferase cyclodeaminase"/>
    <property type="match status" value="1"/>
</dbReference>
<proteinExistence type="inferred from homology"/>
<dbReference type="Pfam" id="PF04961">
    <property type="entry name" value="FTCD_C"/>
    <property type="match status" value="1"/>
</dbReference>
<evidence type="ECO:0000256" key="7">
    <source>
        <dbReference type="ARBA" id="ARBA00010879"/>
    </source>
</evidence>
<dbReference type="SUPFAM" id="SSF101262">
    <property type="entry name" value="Methenyltetrahydrofolate cyclohydrolase-like"/>
    <property type="match status" value="1"/>
</dbReference>
<dbReference type="Gene3D" id="3.30.70.270">
    <property type="match status" value="1"/>
</dbReference>
<dbReference type="GO" id="GO:0005542">
    <property type="term" value="F:folic acid binding"/>
    <property type="evidence" value="ECO:0007669"/>
    <property type="project" value="UniProtKB-KW"/>
</dbReference>
<dbReference type="EC" id="4.3.1.4" evidence="10"/>
<dbReference type="Gene3D" id="3.30.990.10">
    <property type="entry name" value="Formiminotransferase, N-terminal subdomain"/>
    <property type="match status" value="1"/>
</dbReference>
<dbReference type="Pfam" id="PF07837">
    <property type="entry name" value="FTCD_N"/>
    <property type="match status" value="1"/>
</dbReference>
<comment type="subcellular location">
    <subcellularLocation>
        <location evidence="2">Cytoplasm</location>
        <location evidence="2">Cytoskeleton</location>
        <location evidence="2">Microtubule organizing center</location>
        <location evidence="2">Centrosome</location>
        <location evidence="2">Centriole</location>
    </subcellularLocation>
    <subcellularLocation>
        <location evidence="3">Golgi apparatus</location>
    </subcellularLocation>
</comment>
<dbReference type="GO" id="GO:0030412">
    <property type="term" value="F:formimidoyltetrahydrofolate cyclodeaminase activity"/>
    <property type="evidence" value="ECO:0007669"/>
    <property type="project" value="UniProtKB-EC"/>
</dbReference>
<keyword evidence="16" id="KW-0333">Golgi apparatus</keyword>
<sequence length="1148" mass="130994">RSKIEIEKKTKWWKLKKEECCEEFRQKLRQALGGQVVLPDDWETTAEVIRETGRKVLGVSSGRRKEDKETWWWNEEVQDSVQRKRLAKKKWDMDRTEENRQEYKELQRRVKREVSKAKQKAYDELYTRLDTREGEKDLYRLARQRDRDGKDVQQVRVIKDRDGRMLTSEESVQRRWKEYFEELMNEENEREKRVEGVNSVEQKVDKIRKDEVRKALKRMKSGKAVGPDDIPVEVWKCLGEAAVEFLTSLFNRVLESERMPEEWRRSVLVPIFKNKGDVQSCSNYRGIKLMSHTMKLWERVVEARLRKVVEICEQQYGFMPRKSTTDAIFALRILMEKYRDGQRELHCVFVDLEKAYDRVPREELWYCMRKSGVAEKYVRVVQDMYERSRTVVRCAVGQTEEFKVEVGLHQGSALSPFLFAIVMDQLSEEVRQESPWTMMFADDIVICSESREQVEENLERWRFALERRGMKVSGSKTEYMCVNEREGSGTVRLQGEEVKKVQEFKDLGSTVQSNGECGKEVKKRVQAGWNGWRKVSGVLCERKISARIKGKVYRTVVRAAMLYGLETVSLRKRQESELEVAELKMLREKPYRTSVCVCVSERLRPSAAMAKLVECVPNFSEGRDKEVIKTIADAISATEGCSVLDVDPGASTNRTVYTFVGSPQAVVEGALNAARAAFTLIDMTKHKGEHPRSGAMDVCPFIPVQNTSMEECVMCANEFGRRLAEMLQVPVYLYGEAARSESRLSLPSIRAGEYEALPEKLKKSEWTPDFGPAAFVPSWGATVTGARKFLIAYNVNLLSTKEQAHRIALDIREQGRGKGQPGLLKKVQGMGWYLDEESLAQVSTNILDFEVTPLHTVYEEICRDARELNLSVVGSQIVGLIPLKAVLDCAEFYIQKEKLFILEEEHKVRLVISKLGLDSLGPFDPKERIIEYMVEANQIEGQLASLSLRQFVQSVGARTPAPGGGSVSAAIAAMGAALGCMVGQMTYGKKQFEALDGVMRRLIPPFHRAMNELLLTVDADSTAFNSYMAALKMPKNTAEQIERRQEAMQEGLKKAVSVPMSLAERVTLLWSPLKELVMYGNLACKSDVQVAAKALEMAVFGAYYNVTINLKDITDEAFRSAMEERASALIKQATESVKEVLDAANKRQ</sequence>
<dbReference type="Gene3D" id="3.30.70.670">
    <property type="entry name" value="Formiminotransferase, C-terminal subdomain"/>
    <property type="match status" value="1"/>
</dbReference>
<evidence type="ECO:0000259" key="24">
    <source>
        <dbReference type="PROSITE" id="PS50878"/>
    </source>
</evidence>
<evidence type="ECO:0000256" key="3">
    <source>
        <dbReference type="ARBA" id="ARBA00004555"/>
    </source>
</evidence>
<dbReference type="GO" id="GO:0030409">
    <property type="term" value="F:glutamate formimidoyltransferase activity"/>
    <property type="evidence" value="ECO:0007669"/>
    <property type="project" value="UniProtKB-EC"/>
</dbReference>
<dbReference type="GO" id="GO:0005814">
    <property type="term" value="C:centriole"/>
    <property type="evidence" value="ECO:0007669"/>
    <property type="project" value="UniProtKB-SubCell"/>
</dbReference>
<evidence type="ECO:0000256" key="13">
    <source>
        <dbReference type="ARBA" id="ARBA00022679"/>
    </source>
</evidence>
<evidence type="ECO:0000256" key="21">
    <source>
        <dbReference type="ARBA" id="ARBA00025915"/>
    </source>
</evidence>
<evidence type="ECO:0000256" key="1">
    <source>
        <dbReference type="ARBA" id="ARBA00002680"/>
    </source>
</evidence>
<gene>
    <name evidence="25" type="ORF">QTP70_032408</name>
</gene>
<dbReference type="SUPFAM" id="SSF56672">
    <property type="entry name" value="DNA/RNA polymerases"/>
    <property type="match status" value="1"/>
</dbReference>
<evidence type="ECO:0000256" key="12">
    <source>
        <dbReference type="ARBA" id="ARBA00022490"/>
    </source>
</evidence>
<dbReference type="Pfam" id="PF02971">
    <property type="entry name" value="FTCD"/>
    <property type="match status" value="1"/>
</dbReference>
<comment type="similarity">
    <text evidence="6">In the C-terminal section; belongs to the cyclodeaminase/cyclohydrolase family.</text>
</comment>
<dbReference type="InterPro" id="IPR043128">
    <property type="entry name" value="Rev_trsase/Diguanyl_cyclase"/>
</dbReference>
<dbReference type="GO" id="GO:0006547">
    <property type="term" value="P:L-histidine metabolic process"/>
    <property type="evidence" value="ECO:0007669"/>
    <property type="project" value="UniProtKB-KW"/>
</dbReference>
<feature type="coiled-coil region" evidence="23">
    <location>
        <begin position="86"/>
        <end position="120"/>
    </location>
</feature>
<dbReference type="EC" id="3.1.26.4" evidence="8"/>
<accession>A0AAE0PY93</accession>
<comment type="caution">
    <text evidence="25">The sequence shown here is derived from an EMBL/GenBank/DDBJ whole genome shotgun (WGS) entry which is preliminary data.</text>
</comment>
<dbReference type="SMART" id="SM01221">
    <property type="entry name" value="FTCD"/>
    <property type="match status" value="1"/>
</dbReference>
<keyword evidence="14" id="KW-0369">Histidine metabolism</keyword>
<feature type="non-terminal residue" evidence="25">
    <location>
        <position position="1148"/>
    </location>
</feature>
<evidence type="ECO:0000256" key="4">
    <source>
        <dbReference type="ARBA" id="ARBA00005082"/>
    </source>
</evidence>
<dbReference type="InterPro" id="IPR012886">
    <property type="entry name" value="Formiminotransferase_N"/>
</dbReference>
<dbReference type="EC" id="2.1.2.5" evidence="9"/>
<dbReference type="GO" id="GO:0005794">
    <property type="term" value="C:Golgi apparatus"/>
    <property type="evidence" value="ECO:0007669"/>
    <property type="project" value="UniProtKB-SubCell"/>
</dbReference>
<dbReference type="InterPro" id="IPR043502">
    <property type="entry name" value="DNA/RNA_pol_sf"/>
</dbReference>
<reference evidence="25" key="1">
    <citation type="submission" date="2023-06" db="EMBL/GenBank/DDBJ databases">
        <title>Male Hemibagrus guttatus genome.</title>
        <authorList>
            <person name="Bian C."/>
        </authorList>
    </citation>
    <scope>NUCLEOTIDE SEQUENCE</scope>
    <source>
        <strain evidence="25">Male_cb2023</strain>
        <tissue evidence="25">Muscle</tissue>
    </source>
</reference>
<dbReference type="NCBIfam" id="TIGR02024">
    <property type="entry name" value="FtcD"/>
    <property type="match status" value="1"/>
</dbReference>
<feature type="domain" description="Reverse transcriptase" evidence="24">
    <location>
        <begin position="252"/>
        <end position="498"/>
    </location>
</feature>
<keyword evidence="15" id="KW-0290">Folate-binding</keyword>